<dbReference type="Proteomes" id="UP000624404">
    <property type="component" value="Unassembled WGS sequence"/>
</dbReference>
<dbReference type="InterPro" id="IPR002654">
    <property type="entry name" value="Glyco_trans_25"/>
</dbReference>
<protein>
    <submittedName>
        <fullName evidence="6">E06ea567-41b8-4478-852c-5ee60f909d26</fullName>
    </submittedName>
</protein>
<evidence type="ECO:0000256" key="1">
    <source>
        <dbReference type="ARBA" id="ARBA00006721"/>
    </source>
</evidence>
<evidence type="ECO:0000256" key="4">
    <source>
        <dbReference type="SAM" id="Phobius"/>
    </source>
</evidence>
<evidence type="ECO:0000259" key="5">
    <source>
        <dbReference type="Pfam" id="PF01755"/>
    </source>
</evidence>
<feature type="domain" description="Glycosyl transferase family 25" evidence="5">
    <location>
        <begin position="112"/>
        <end position="264"/>
    </location>
</feature>
<dbReference type="OrthoDB" id="47375at2759"/>
<dbReference type="AlphaFoldDB" id="A0A8H2W3G0"/>
<reference evidence="6" key="1">
    <citation type="submission" date="2020-10" db="EMBL/GenBank/DDBJ databases">
        <authorList>
            <person name="Kusch S."/>
        </authorList>
    </citation>
    <scope>NUCLEOTIDE SEQUENCE</scope>
    <source>
        <strain evidence="6">SwB9</strain>
    </source>
</reference>
<name>A0A8H2W3G0_9HELO</name>
<keyword evidence="7" id="KW-1185">Reference proteome</keyword>
<gene>
    <name evidence="6" type="ORF">SCLTRI_LOCUS8723</name>
</gene>
<feature type="transmembrane region" description="Helical" evidence="4">
    <location>
        <begin position="12"/>
        <end position="29"/>
    </location>
</feature>
<dbReference type="PANTHER" id="PTHR10730:SF53">
    <property type="entry name" value="GLYCOSYLTRANSFERASE 25 FAMILY MEMBER"/>
    <property type="match status" value="1"/>
</dbReference>
<keyword evidence="4" id="KW-0472">Membrane</keyword>
<dbReference type="PANTHER" id="PTHR10730">
    <property type="entry name" value="PROCOLLAGEN-LYSINE,2-OXOGLUTARATE 5-DIOXYGENASE/GLYCOSYLTRANSFERASE 25 FAMILY MEMBER"/>
    <property type="match status" value="1"/>
</dbReference>
<keyword evidence="4" id="KW-0812">Transmembrane</keyword>
<keyword evidence="3" id="KW-0808">Transferase</keyword>
<keyword evidence="4" id="KW-1133">Transmembrane helix</keyword>
<dbReference type="GO" id="GO:0016740">
    <property type="term" value="F:transferase activity"/>
    <property type="evidence" value="ECO:0007669"/>
    <property type="project" value="UniProtKB-KW"/>
</dbReference>
<dbReference type="InterPro" id="IPR050757">
    <property type="entry name" value="Collagen_mod_GT25"/>
</dbReference>
<evidence type="ECO:0000313" key="6">
    <source>
        <dbReference type="EMBL" id="CAD6448930.1"/>
    </source>
</evidence>
<dbReference type="EMBL" id="CAJHIA010000033">
    <property type="protein sequence ID" value="CAD6448930.1"/>
    <property type="molecule type" value="Genomic_DNA"/>
</dbReference>
<comment type="similarity">
    <text evidence="1">Belongs to the glycosyltransferase 25 family.</text>
</comment>
<accession>A0A8H2W3G0</accession>
<organism evidence="6 7">
    <name type="scientific">Sclerotinia trifoliorum</name>
    <dbReference type="NCBI Taxonomy" id="28548"/>
    <lineage>
        <taxon>Eukaryota</taxon>
        <taxon>Fungi</taxon>
        <taxon>Dikarya</taxon>
        <taxon>Ascomycota</taxon>
        <taxon>Pezizomycotina</taxon>
        <taxon>Leotiomycetes</taxon>
        <taxon>Helotiales</taxon>
        <taxon>Sclerotiniaceae</taxon>
        <taxon>Sclerotinia</taxon>
    </lineage>
</organism>
<evidence type="ECO:0000256" key="2">
    <source>
        <dbReference type="ARBA" id="ARBA00022676"/>
    </source>
</evidence>
<sequence length="354" mass="39734">MSSHIRLPQTRWPLVVGGLCLLWILLVAVNRNREYIASVPTRFTYAERMRGKSIASAVQNRTMGFGAILMAILADRTDQIDTASLLSSYSDIDLTIIDGVTSVLEKTRPPGGAQLSKGQIGCWRAHMNMMRYVVDHRLETALILEADVDWDIRIKYQLEELGKHMPGASKTRPYGLEWDMLYTGPALHLPEDENLGPVIRYHDNTVGTLAASGYDKIEADWVARDLAAYQARDHQRIVHRAYTTYATTSYMVTLEGAKRILYQLGLHQQTAPIDVDFFEALHRRDLNGLIIVPPLMQQWKTGNAAKDSDIEDPDREDGRAGSGPCIVLSVRASLHDSAFNNSRIDWVDRTDLTG</sequence>
<proteinExistence type="inferred from homology"/>
<dbReference type="Pfam" id="PF01755">
    <property type="entry name" value="Glyco_transf_25"/>
    <property type="match status" value="1"/>
</dbReference>
<comment type="caution">
    <text evidence="6">The sequence shown here is derived from an EMBL/GenBank/DDBJ whole genome shotgun (WGS) entry which is preliminary data.</text>
</comment>
<keyword evidence="2" id="KW-0328">Glycosyltransferase</keyword>
<evidence type="ECO:0000256" key="3">
    <source>
        <dbReference type="ARBA" id="ARBA00022679"/>
    </source>
</evidence>
<dbReference type="CDD" id="cd06532">
    <property type="entry name" value="Glyco_transf_25"/>
    <property type="match status" value="1"/>
</dbReference>
<evidence type="ECO:0000313" key="7">
    <source>
        <dbReference type="Proteomes" id="UP000624404"/>
    </source>
</evidence>